<evidence type="ECO:0000256" key="4">
    <source>
        <dbReference type="ARBA" id="ARBA00022490"/>
    </source>
</evidence>
<evidence type="ECO:0000313" key="16">
    <source>
        <dbReference type="Proteomes" id="UP000006671"/>
    </source>
</evidence>
<keyword evidence="9" id="KW-0413">Isomerase</keyword>
<feature type="domain" description="Alpha-D-phosphohexomutase alpha/beta/alpha" evidence="13">
    <location>
        <begin position="240"/>
        <end position="344"/>
    </location>
</feature>
<evidence type="ECO:0000259" key="11">
    <source>
        <dbReference type="Pfam" id="PF00408"/>
    </source>
</evidence>
<dbReference type="STRING" id="5762.D2VES0"/>
<keyword evidence="5" id="KW-0313">Glucose metabolism</keyword>
<dbReference type="Gene3D" id="3.30.310.50">
    <property type="entry name" value="Alpha-D-phosphohexomutase, C-terminal domain"/>
    <property type="match status" value="1"/>
</dbReference>
<evidence type="ECO:0000313" key="15">
    <source>
        <dbReference type="EMBL" id="EFC44651.1"/>
    </source>
</evidence>
<feature type="domain" description="Alpha-D-phosphohexomutase alpha/beta/alpha" evidence="14">
    <location>
        <begin position="355"/>
        <end position="485"/>
    </location>
</feature>
<dbReference type="FunFam" id="3.40.120.10:FF:000035">
    <property type="entry name" value="Pgm3p"/>
    <property type="match status" value="1"/>
</dbReference>
<dbReference type="OMA" id="GYCVDPE"/>
<organism evidence="16">
    <name type="scientific">Naegleria gruberi</name>
    <name type="common">Amoeba</name>
    <dbReference type="NCBI Taxonomy" id="5762"/>
    <lineage>
        <taxon>Eukaryota</taxon>
        <taxon>Discoba</taxon>
        <taxon>Heterolobosea</taxon>
        <taxon>Tetramitia</taxon>
        <taxon>Eutetramitia</taxon>
        <taxon>Vahlkampfiidae</taxon>
        <taxon>Naegleria</taxon>
    </lineage>
</organism>
<evidence type="ECO:0000259" key="14">
    <source>
        <dbReference type="Pfam" id="PF02880"/>
    </source>
</evidence>
<dbReference type="InParanoid" id="D2VES0"/>
<dbReference type="PANTHER" id="PTHR45745">
    <property type="entry name" value="PHOSPHOMANNOMUTASE 45A"/>
    <property type="match status" value="1"/>
</dbReference>
<dbReference type="Pfam" id="PF00408">
    <property type="entry name" value="PGM_PMM_IV"/>
    <property type="match status" value="1"/>
</dbReference>
<keyword evidence="8" id="KW-0460">Magnesium</keyword>
<comment type="subcellular location">
    <subcellularLocation>
        <location evidence="2">Cytoplasm</location>
    </subcellularLocation>
</comment>
<feature type="domain" description="Alpha-D-phosphohexomutase alpha/beta/alpha" evidence="12">
    <location>
        <begin position="49"/>
        <end position="196"/>
    </location>
</feature>
<feature type="domain" description="Alpha-D-phosphohexomutase C-terminal" evidence="11">
    <location>
        <begin position="538"/>
        <end position="596"/>
    </location>
</feature>
<dbReference type="eggNOG" id="KOG1220">
    <property type="taxonomic scope" value="Eukaryota"/>
</dbReference>
<dbReference type="InterPro" id="IPR005846">
    <property type="entry name" value="A-D-PHexomutase_a/b/a-III"/>
</dbReference>
<evidence type="ECO:0000256" key="5">
    <source>
        <dbReference type="ARBA" id="ARBA00022526"/>
    </source>
</evidence>
<comment type="similarity">
    <text evidence="3">Belongs to the phosphohexose mutase family.</text>
</comment>
<accession>D2VES0</accession>
<dbReference type="CDD" id="cd05799">
    <property type="entry name" value="PGM2"/>
    <property type="match status" value="1"/>
</dbReference>
<keyword evidence="7" id="KW-0479">Metal-binding</keyword>
<dbReference type="Pfam" id="PF02879">
    <property type="entry name" value="PGM_PMM_II"/>
    <property type="match status" value="1"/>
</dbReference>
<dbReference type="GO" id="GO:0008973">
    <property type="term" value="F:phosphopentomutase activity"/>
    <property type="evidence" value="ECO:0007669"/>
    <property type="project" value="TreeGrafter"/>
</dbReference>
<dbReference type="OrthoDB" id="8300170at2759"/>
<dbReference type="InterPro" id="IPR036900">
    <property type="entry name" value="A-D-PHexomutase_C_sf"/>
</dbReference>
<evidence type="ECO:0000256" key="2">
    <source>
        <dbReference type="ARBA" id="ARBA00004496"/>
    </source>
</evidence>
<evidence type="ECO:0000256" key="1">
    <source>
        <dbReference type="ARBA" id="ARBA00001946"/>
    </source>
</evidence>
<dbReference type="PRINTS" id="PR00509">
    <property type="entry name" value="PGMPMM"/>
</dbReference>
<name>D2VES0_NAEGR</name>
<dbReference type="FunCoup" id="D2VES0">
    <property type="interactions" value="148"/>
</dbReference>
<dbReference type="Proteomes" id="UP000006671">
    <property type="component" value="Unassembled WGS sequence"/>
</dbReference>
<evidence type="ECO:0000256" key="10">
    <source>
        <dbReference type="ARBA" id="ARBA00023277"/>
    </source>
</evidence>
<evidence type="ECO:0000256" key="9">
    <source>
        <dbReference type="ARBA" id="ARBA00023235"/>
    </source>
</evidence>
<keyword evidence="10" id="KW-0119">Carbohydrate metabolism</keyword>
<comment type="cofactor">
    <cofactor evidence="1">
        <name>Mg(2+)</name>
        <dbReference type="ChEBI" id="CHEBI:18420"/>
    </cofactor>
</comment>
<dbReference type="SUPFAM" id="SSF55957">
    <property type="entry name" value="Phosphoglucomutase, C-terminal domain"/>
    <property type="match status" value="1"/>
</dbReference>
<dbReference type="PANTHER" id="PTHR45745:SF1">
    <property type="entry name" value="PHOSPHOGLUCOMUTASE 2B-RELATED"/>
    <property type="match status" value="1"/>
</dbReference>
<proteinExistence type="inferred from homology"/>
<dbReference type="InterPro" id="IPR005841">
    <property type="entry name" value="Alpha-D-phosphohexomutase_SF"/>
</dbReference>
<dbReference type="Pfam" id="PF02880">
    <property type="entry name" value="PGM_PMM_III"/>
    <property type="match status" value="1"/>
</dbReference>
<dbReference type="GeneID" id="8848749"/>
<dbReference type="EMBL" id="GG738867">
    <property type="protein sequence ID" value="EFC44651.1"/>
    <property type="molecule type" value="Genomic_DNA"/>
</dbReference>
<dbReference type="InterPro" id="IPR016055">
    <property type="entry name" value="A-D-PHexomutase_a/b/a-I/II/III"/>
</dbReference>
<dbReference type="GO" id="GO:0006166">
    <property type="term" value="P:purine ribonucleoside salvage"/>
    <property type="evidence" value="ECO:0007669"/>
    <property type="project" value="TreeGrafter"/>
</dbReference>
<evidence type="ECO:0000256" key="7">
    <source>
        <dbReference type="ARBA" id="ARBA00022723"/>
    </source>
</evidence>
<dbReference type="InterPro" id="IPR005844">
    <property type="entry name" value="A-D-PHexomutase_a/b/a-I"/>
</dbReference>
<evidence type="ECO:0000256" key="8">
    <source>
        <dbReference type="ARBA" id="ARBA00022842"/>
    </source>
</evidence>
<keyword evidence="4" id="KW-0963">Cytoplasm</keyword>
<dbReference type="PROSITE" id="PS00710">
    <property type="entry name" value="PGM_PMM"/>
    <property type="match status" value="1"/>
</dbReference>
<gene>
    <name evidence="15" type="ORF">NAEGRDRAFT_39110</name>
</gene>
<dbReference type="InterPro" id="IPR016066">
    <property type="entry name" value="A-D-PHexomutase_CS"/>
</dbReference>
<dbReference type="GO" id="GO:0005737">
    <property type="term" value="C:cytoplasm"/>
    <property type="evidence" value="ECO:0007669"/>
    <property type="project" value="UniProtKB-SubCell"/>
</dbReference>
<dbReference type="InterPro" id="IPR005845">
    <property type="entry name" value="A-D-PHexomutase_a/b/a-II"/>
</dbReference>
<evidence type="ECO:0000259" key="13">
    <source>
        <dbReference type="Pfam" id="PF02879"/>
    </source>
</evidence>
<dbReference type="SUPFAM" id="SSF53738">
    <property type="entry name" value="Phosphoglucomutase, first 3 domains"/>
    <property type="match status" value="3"/>
</dbReference>
<dbReference type="Pfam" id="PF02878">
    <property type="entry name" value="PGM_PMM_I"/>
    <property type="match status" value="1"/>
</dbReference>
<sequence length="627" mass="70845">MSQTIPQHIQQLVDQWLELDPFEVTRKDIQNLVQQGNVAELEKRLCKRIEFGTAGLRSLMAAGFSCMNELIILQTSQGVCKYIEECTKDVSDRSKVSVVVGYDGRHHSKQYANLTAGVFLSKGYTVHLFRTMVCTPFVPFAVSNINRSNSGERCIAGVMVTASHNPKQDNGYKLYWENGCQIIPPQDEYISAAIMQNLSIWEEVRKQLKTDGNGGDEEQVIDLSPWSHLLQDPTKTQADEYFEAIRKYNYSNGKPVISDEKIVYTAMHGVGTPFTYRAIDLYGLPKCIPVEEQIEADPEFTTVKYPNPEEGKGALKLAMDKCEKEGAILILANDPDADRLAVAERQVDGSWRIFNGNEIAMLLADWVWTQYKTSHPNEDYAKCVMIASTVSSKILRAMAAHEGFKFDETLTGFKWIGNRADQYIKDGYTFLLGYEVEIGFLVGDCSLDKDGVRAASVFAEMAHSHYKGGVVKRLSEQIENIYKKYGFFAMKTRYFFTPSTDLLHKVMEELRKIENGGYPTFIPSIRDSSKHFKIASLRDLTKDYDSAQKDNKPLLPATPTSQMITFTFENGTSATIRNSGTEPKLKWYVETNDMDKQKAFDLLEEITPSILEYLLKPKENGLVAPQD</sequence>
<dbReference type="RefSeq" id="XP_002677395.1">
    <property type="nucleotide sequence ID" value="XM_002677349.1"/>
</dbReference>
<keyword evidence="6" id="KW-0597">Phosphoprotein</keyword>
<dbReference type="Gene3D" id="3.40.120.10">
    <property type="entry name" value="Alpha-D-Glucose-1,6-Bisphosphate, subunit A, domain 3"/>
    <property type="match status" value="3"/>
</dbReference>
<evidence type="ECO:0000256" key="6">
    <source>
        <dbReference type="ARBA" id="ARBA00022553"/>
    </source>
</evidence>
<evidence type="ECO:0000259" key="12">
    <source>
        <dbReference type="Pfam" id="PF02878"/>
    </source>
</evidence>
<dbReference type="GO" id="GO:0005634">
    <property type="term" value="C:nucleus"/>
    <property type="evidence" value="ECO:0007669"/>
    <property type="project" value="TreeGrafter"/>
</dbReference>
<protein>
    <submittedName>
        <fullName evidence="15">Phosphoglucomutase/phosphomannomutase family protein</fullName>
    </submittedName>
</protein>
<dbReference type="GO" id="GO:0000287">
    <property type="term" value="F:magnesium ion binding"/>
    <property type="evidence" value="ECO:0007669"/>
    <property type="project" value="InterPro"/>
</dbReference>
<evidence type="ECO:0000256" key="3">
    <source>
        <dbReference type="ARBA" id="ARBA00010231"/>
    </source>
</evidence>
<reference evidence="15 16" key="1">
    <citation type="journal article" date="2010" name="Cell">
        <title>The genome of Naegleria gruberi illuminates early eukaryotic versatility.</title>
        <authorList>
            <person name="Fritz-Laylin L.K."/>
            <person name="Prochnik S.E."/>
            <person name="Ginger M.L."/>
            <person name="Dacks J.B."/>
            <person name="Carpenter M.L."/>
            <person name="Field M.C."/>
            <person name="Kuo A."/>
            <person name="Paredez A."/>
            <person name="Chapman J."/>
            <person name="Pham J."/>
            <person name="Shu S."/>
            <person name="Neupane R."/>
            <person name="Cipriano M."/>
            <person name="Mancuso J."/>
            <person name="Tu H."/>
            <person name="Salamov A."/>
            <person name="Lindquist E."/>
            <person name="Shapiro H."/>
            <person name="Lucas S."/>
            <person name="Grigoriev I.V."/>
            <person name="Cande W.Z."/>
            <person name="Fulton C."/>
            <person name="Rokhsar D.S."/>
            <person name="Dawson S.C."/>
        </authorList>
    </citation>
    <scope>NUCLEOTIDE SEQUENCE [LARGE SCALE GENOMIC DNA]</scope>
    <source>
        <strain evidence="15 16">NEG-M</strain>
    </source>
</reference>
<dbReference type="KEGG" id="ngr:NAEGRDRAFT_39110"/>
<dbReference type="VEuPathDB" id="AmoebaDB:NAEGRDRAFT_39110"/>
<dbReference type="GO" id="GO:0006006">
    <property type="term" value="P:glucose metabolic process"/>
    <property type="evidence" value="ECO:0007669"/>
    <property type="project" value="UniProtKB-KW"/>
</dbReference>
<keyword evidence="16" id="KW-1185">Reference proteome</keyword>
<dbReference type="InterPro" id="IPR005843">
    <property type="entry name" value="A-D-PHexomutase_C"/>
</dbReference>
<dbReference type="AlphaFoldDB" id="D2VES0"/>